<dbReference type="EMBL" id="BLPF01000001">
    <property type="protein sequence ID" value="GFJ76347.1"/>
    <property type="molecule type" value="Genomic_DNA"/>
</dbReference>
<evidence type="ECO:0000313" key="2">
    <source>
        <dbReference type="EMBL" id="GFJ76347.1"/>
    </source>
</evidence>
<reference evidence="2 3" key="1">
    <citation type="submission" date="2020-03" db="EMBL/GenBank/DDBJ databases">
        <title>Whole genome shotgun sequence of Phytohabitans houttuyneae NBRC 108639.</title>
        <authorList>
            <person name="Komaki H."/>
            <person name="Tamura T."/>
        </authorList>
    </citation>
    <scope>NUCLEOTIDE SEQUENCE [LARGE SCALE GENOMIC DNA]</scope>
    <source>
        <strain evidence="2 3">NBRC 108639</strain>
    </source>
</reference>
<keyword evidence="3" id="KW-1185">Reference proteome</keyword>
<dbReference type="RefSeq" id="WP_173053193.1">
    <property type="nucleotide sequence ID" value="NZ_BAABGO010000003.1"/>
</dbReference>
<protein>
    <recommendedName>
        <fullName evidence="4">Knr4/Smi1-like domain-containing protein</fullName>
    </recommendedName>
</protein>
<name>A0A6V8K3H3_9ACTN</name>
<accession>A0A6V8K3H3</accession>
<comment type="caution">
    <text evidence="2">The sequence shown here is derived from an EMBL/GenBank/DDBJ whole genome shotgun (WGS) entry which is preliminary data.</text>
</comment>
<sequence length="239" mass="26967">MLDDMPTLRGAVATYRAAATAAGVPWPDGDERAGWLSPEALRRTFDVDRIPEQAIWLNSEALPYERILPCGAHPLPWTDPAELLDYLSFAVATPFAWRHQLPMFFIDHVVFTFVLAGEHQGEVWRYQIDPDDWNPLRAAPSLAAMFTEWTKGFAVDVYQRSPYDTWLHIGADGREPVAALRERGLDPFAFPVHISVYDNGDLIRARQRECGVDIDRADSPEHQEELQDAISAARSSLHS</sequence>
<gene>
    <name evidence="2" type="ORF">Phou_005270</name>
</gene>
<dbReference type="AlphaFoldDB" id="A0A6V8K3H3"/>
<proteinExistence type="predicted"/>
<organism evidence="2 3">
    <name type="scientific">Phytohabitans houttuyneae</name>
    <dbReference type="NCBI Taxonomy" id="1076126"/>
    <lineage>
        <taxon>Bacteria</taxon>
        <taxon>Bacillati</taxon>
        <taxon>Actinomycetota</taxon>
        <taxon>Actinomycetes</taxon>
        <taxon>Micromonosporales</taxon>
        <taxon>Micromonosporaceae</taxon>
    </lineage>
</organism>
<evidence type="ECO:0008006" key="4">
    <source>
        <dbReference type="Google" id="ProtNLM"/>
    </source>
</evidence>
<feature type="region of interest" description="Disordered" evidence="1">
    <location>
        <begin position="217"/>
        <end position="239"/>
    </location>
</feature>
<reference evidence="2 3" key="2">
    <citation type="submission" date="2020-03" db="EMBL/GenBank/DDBJ databases">
        <authorList>
            <person name="Ichikawa N."/>
            <person name="Kimura A."/>
            <person name="Kitahashi Y."/>
            <person name="Uohara A."/>
        </authorList>
    </citation>
    <scope>NUCLEOTIDE SEQUENCE [LARGE SCALE GENOMIC DNA]</scope>
    <source>
        <strain evidence="2 3">NBRC 108639</strain>
    </source>
</reference>
<evidence type="ECO:0000313" key="3">
    <source>
        <dbReference type="Proteomes" id="UP000482800"/>
    </source>
</evidence>
<evidence type="ECO:0000256" key="1">
    <source>
        <dbReference type="SAM" id="MobiDB-lite"/>
    </source>
</evidence>
<dbReference type="Proteomes" id="UP000482800">
    <property type="component" value="Unassembled WGS sequence"/>
</dbReference>